<comment type="similarity">
    <text evidence="2">Belongs to the ACC deaminase/D-cysteine desulfhydrase family.</text>
</comment>
<dbReference type="GO" id="GO:1901605">
    <property type="term" value="P:alpha-amino acid metabolic process"/>
    <property type="evidence" value="ECO:0007669"/>
    <property type="project" value="UniProtKB-ARBA"/>
</dbReference>
<dbReference type="InterPro" id="IPR001926">
    <property type="entry name" value="TrpB-like_PALP"/>
</dbReference>
<dbReference type="PIRSF" id="PIRSF006278">
    <property type="entry name" value="ACCD_DCysDesulf"/>
    <property type="match status" value="1"/>
</dbReference>
<dbReference type="InterPro" id="IPR027278">
    <property type="entry name" value="ACCD_DCysDesulf"/>
</dbReference>
<dbReference type="GO" id="GO:0019148">
    <property type="term" value="F:D-cysteine desulfhydrase activity"/>
    <property type="evidence" value="ECO:0007669"/>
    <property type="project" value="TreeGrafter"/>
</dbReference>
<comment type="caution">
    <text evidence="7">The sequence shown here is derived from an EMBL/GenBank/DDBJ whole genome shotgun (WGS) entry which is preliminary data.</text>
</comment>
<reference evidence="7" key="2">
    <citation type="submission" date="2020-09" db="EMBL/GenBank/DDBJ databases">
        <authorList>
            <person name="Sun Q."/>
            <person name="Zhou Y."/>
        </authorList>
    </citation>
    <scope>NUCLEOTIDE SEQUENCE</scope>
    <source>
        <strain evidence="7">CGMCC 1.12813</strain>
    </source>
</reference>
<proteinExistence type="inferred from homology"/>
<dbReference type="PANTHER" id="PTHR43780">
    <property type="entry name" value="1-AMINOCYCLOPROPANE-1-CARBOXYLATE DEAMINASE-RELATED"/>
    <property type="match status" value="1"/>
</dbReference>
<comment type="cofactor">
    <cofactor evidence="1">
        <name>pyridoxal 5'-phosphate</name>
        <dbReference type="ChEBI" id="CHEBI:597326"/>
    </cofactor>
</comment>
<evidence type="ECO:0000259" key="6">
    <source>
        <dbReference type="Pfam" id="PF00291"/>
    </source>
</evidence>
<organism evidence="7 8">
    <name type="scientific">Conyzicola nivalis</name>
    <dbReference type="NCBI Taxonomy" id="1477021"/>
    <lineage>
        <taxon>Bacteria</taxon>
        <taxon>Bacillati</taxon>
        <taxon>Actinomycetota</taxon>
        <taxon>Actinomycetes</taxon>
        <taxon>Micrococcales</taxon>
        <taxon>Microbacteriaceae</taxon>
        <taxon>Conyzicola</taxon>
    </lineage>
</organism>
<dbReference type="Gene3D" id="3.40.50.1100">
    <property type="match status" value="2"/>
</dbReference>
<dbReference type="Pfam" id="PF00291">
    <property type="entry name" value="PALP"/>
    <property type="match status" value="1"/>
</dbReference>
<dbReference type="SUPFAM" id="SSF53686">
    <property type="entry name" value="Tryptophan synthase beta subunit-like PLP-dependent enzymes"/>
    <property type="match status" value="1"/>
</dbReference>
<dbReference type="PANTHER" id="PTHR43780:SF2">
    <property type="entry name" value="1-AMINOCYCLOPROPANE-1-CARBOXYLATE DEAMINASE-RELATED"/>
    <property type="match status" value="1"/>
</dbReference>
<evidence type="ECO:0000313" key="7">
    <source>
        <dbReference type="EMBL" id="GGB06069.1"/>
    </source>
</evidence>
<gene>
    <name evidence="7" type="ORF">GCM10010979_20980</name>
</gene>
<dbReference type="EMBL" id="BMGB01000001">
    <property type="protein sequence ID" value="GGB06069.1"/>
    <property type="molecule type" value="Genomic_DNA"/>
</dbReference>
<dbReference type="AlphaFoldDB" id="A0A916WKB8"/>
<name>A0A916WKB8_9MICO</name>
<sequence length="321" mass="32672">MDPHARTRSDSEGRNLMIPIDLVTGVTPLHAAPRLALRLGLGAGDLLVKRDDLIGLGGGGNKVRKLQYTCAEAIGGSATVLVTTGAPQSNHARLTAAAAARLGLRAVLVLEGAEPPQVQGNLLLEKYLGASVVWAGDDDLAAAAAGVVAALAADGERPYLIPFGGTSAHSAEGYADAARELLGQLPEPDHVVVAVGSGGTMAGLVKVLGAKRVLGVDCGAVDDARGTVADLLRGMGSAVAPEELRIDGNQIGRGYARLEPATRAAMTEFAQAEGILLDPTYTGRAGAGLISAVRSGEIRPGERTVFLHTGGLPGLFGHPEA</sequence>
<feature type="domain" description="Tryptophan synthase beta chain-like PALP" evidence="6">
    <location>
        <begin position="22"/>
        <end position="310"/>
    </location>
</feature>
<keyword evidence="8" id="KW-1185">Reference proteome</keyword>
<evidence type="ECO:0000256" key="1">
    <source>
        <dbReference type="ARBA" id="ARBA00001933"/>
    </source>
</evidence>
<evidence type="ECO:0000313" key="8">
    <source>
        <dbReference type="Proteomes" id="UP000606922"/>
    </source>
</evidence>
<evidence type="ECO:0000256" key="3">
    <source>
        <dbReference type="ARBA" id="ARBA00022898"/>
    </source>
</evidence>
<accession>A0A916WKB8</accession>
<dbReference type="InterPro" id="IPR036052">
    <property type="entry name" value="TrpB-like_PALP_sf"/>
</dbReference>
<evidence type="ECO:0000256" key="2">
    <source>
        <dbReference type="ARBA" id="ARBA00008639"/>
    </source>
</evidence>
<protein>
    <submittedName>
        <fullName evidence="7">D-cysteine desulfhydrase</fullName>
    </submittedName>
</protein>
<dbReference type="Proteomes" id="UP000606922">
    <property type="component" value="Unassembled WGS sequence"/>
</dbReference>
<reference evidence="7" key="1">
    <citation type="journal article" date="2014" name="Int. J. Syst. Evol. Microbiol.">
        <title>Complete genome sequence of Corynebacterium casei LMG S-19264T (=DSM 44701T), isolated from a smear-ripened cheese.</title>
        <authorList>
            <consortium name="US DOE Joint Genome Institute (JGI-PGF)"/>
            <person name="Walter F."/>
            <person name="Albersmeier A."/>
            <person name="Kalinowski J."/>
            <person name="Ruckert C."/>
        </authorList>
    </citation>
    <scope>NUCLEOTIDE SEQUENCE</scope>
    <source>
        <strain evidence="7">CGMCC 1.12813</strain>
    </source>
</reference>
<evidence type="ECO:0000256" key="5">
    <source>
        <dbReference type="PIRSR" id="PIRSR006278-2"/>
    </source>
</evidence>
<evidence type="ECO:0000256" key="4">
    <source>
        <dbReference type="PIRSR" id="PIRSR006278-1"/>
    </source>
</evidence>
<keyword evidence="3 5" id="KW-0663">Pyridoxal phosphate</keyword>
<feature type="active site" description="Nucleophile" evidence="4">
    <location>
        <position position="89"/>
    </location>
</feature>
<feature type="modified residue" description="N6-(pyridoxal phosphate)lysine" evidence="5">
    <location>
        <position position="62"/>
    </location>
</feature>